<dbReference type="EMBL" id="LWQS01000011">
    <property type="protein sequence ID" value="OAN49755.1"/>
    <property type="molecule type" value="Genomic_DNA"/>
</dbReference>
<feature type="domain" description="Aminoglycoside phosphotransferase" evidence="4">
    <location>
        <begin position="19"/>
        <end position="255"/>
    </location>
</feature>
<dbReference type="CDD" id="cd12797">
    <property type="entry name" value="M23_peptidase"/>
    <property type="match status" value="1"/>
</dbReference>
<organism evidence="5 6">
    <name type="scientific">Chloroflexus islandicus</name>
    <dbReference type="NCBI Taxonomy" id="1707952"/>
    <lineage>
        <taxon>Bacteria</taxon>
        <taxon>Bacillati</taxon>
        <taxon>Chloroflexota</taxon>
        <taxon>Chloroflexia</taxon>
        <taxon>Chloroflexales</taxon>
        <taxon>Chloroflexineae</taxon>
        <taxon>Chloroflexaceae</taxon>
        <taxon>Chloroflexus</taxon>
    </lineage>
</organism>
<dbReference type="RefSeq" id="WP_066782525.1">
    <property type="nucleotide sequence ID" value="NZ_LWQS01000011.1"/>
</dbReference>
<dbReference type="InterPro" id="IPR011009">
    <property type="entry name" value="Kinase-like_dom_sf"/>
</dbReference>
<dbReference type="GO" id="GO:0030170">
    <property type="term" value="F:pyridoxal phosphate binding"/>
    <property type="evidence" value="ECO:0007669"/>
    <property type="project" value="InterPro"/>
</dbReference>
<dbReference type="SUPFAM" id="SSF56112">
    <property type="entry name" value="Protein kinase-like (PK-like)"/>
    <property type="match status" value="1"/>
</dbReference>
<keyword evidence="2" id="KW-0663">Pyridoxal phosphate</keyword>
<dbReference type="Proteomes" id="UP000078287">
    <property type="component" value="Unassembled WGS sequence"/>
</dbReference>
<dbReference type="Pfam" id="PF01551">
    <property type="entry name" value="Peptidase_M23"/>
    <property type="match status" value="1"/>
</dbReference>
<comment type="caution">
    <text evidence="5">The sequence shown here is derived from an EMBL/GenBank/DDBJ whole genome shotgun (WGS) entry which is preliminary data.</text>
</comment>
<dbReference type="Gene3D" id="3.90.1150.10">
    <property type="entry name" value="Aspartate Aminotransferase, domain 1"/>
    <property type="match status" value="1"/>
</dbReference>
<dbReference type="SUPFAM" id="SSF51261">
    <property type="entry name" value="Duplicated hybrid motif"/>
    <property type="match status" value="1"/>
</dbReference>
<dbReference type="InterPro" id="IPR015422">
    <property type="entry name" value="PyrdxlP-dep_Trfase_small"/>
</dbReference>
<dbReference type="Gene3D" id="2.70.70.10">
    <property type="entry name" value="Glucose Permease (Domain IIA)"/>
    <property type="match status" value="1"/>
</dbReference>
<dbReference type="Pfam" id="PF01636">
    <property type="entry name" value="APH"/>
    <property type="match status" value="1"/>
</dbReference>
<dbReference type="InterPro" id="IPR015421">
    <property type="entry name" value="PyrdxlP-dep_Trfase_major"/>
</dbReference>
<dbReference type="InterPro" id="IPR002575">
    <property type="entry name" value="Aminoglycoside_PTrfase"/>
</dbReference>
<dbReference type="NCBIfam" id="NF004799">
    <property type="entry name" value="PRK06148.1"/>
    <property type="match status" value="1"/>
</dbReference>
<proteinExistence type="inferred from homology"/>
<accession>A0A178MNT1</accession>
<dbReference type="InterPro" id="IPR016047">
    <property type="entry name" value="M23ase_b-sheet_dom"/>
</dbReference>
<dbReference type="STRING" id="1707952.A6A03_06705"/>
<dbReference type="PANTHER" id="PTHR45688">
    <property type="match status" value="1"/>
</dbReference>
<dbReference type="OrthoDB" id="9807885at2"/>
<dbReference type="PROSITE" id="PS00600">
    <property type="entry name" value="AA_TRANSFER_CLASS_3"/>
    <property type="match status" value="1"/>
</dbReference>
<evidence type="ECO:0000256" key="1">
    <source>
        <dbReference type="ARBA" id="ARBA00008954"/>
    </source>
</evidence>
<evidence type="ECO:0000313" key="6">
    <source>
        <dbReference type="Proteomes" id="UP000078287"/>
    </source>
</evidence>
<feature type="domain" description="M23ase beta-sheet core" evidence="3">
    <location>
        <begin position="421"/>
        <end position="520"/>
    </location>
</feature>
<dbReference type="GO" id="GO:0008483">
    <property type="term" value="F:transaminase activity"/>
    <property type="evidence" value="ECO:0007669"/>
    <property type="project" value="InterPro"/>
</dbReference>
<name>A0A178MNT1_9CHLR</name>
<dbReference type="AlphaFoldDB" id="A0A178MNT1"/>
<evidence type="ECO:0000259" key="3">
    <source>
        <dbReference type="Pfam" id="PF01551"/>
    </source>
</evidence>
<dbReference type="Pfam" id="PF00202">
    <property type="entry name" value="Aminotran_3"/>
    <property type="match status" value="1"/>
</dbReference>
<evidence type="ECO:0000256" key="2">
    <source>
        <dbReference type="ARBA" id="ARBA00022898"/>
    </source>
</evidence>
<keyword evidence="6" id="KW-1185">Reference proteome</keyword>
<dbReference type="SUPFAM" id="SSF53383">
    <property type="entry name" value="PLP-dependent transferases"/>
    <property type="match status" value="1"/>
</dbReference>
<comment type="similarity">
    <text evidence="1">Belongs to the class-III pyridoxal-phosphate-dependent aminotransferase family.</text>
</comment>
<dbReference type="InterPro" id="IPR015424">
    <property type="entry name" value="PyrdxlP-dep_Trfase"/>
</dbReference>
<dbReference type="InterPro" id="IPR049704">
    <property type="entry name" value="Aminotrans_3_PPA_site"/>
</dbReference>
<dbReference type="InterPro" id="IPR011055">
    <property type="entry name" value="Dup_hybrid_motif"/>
</dbReference>
<protein>
    <submittedName>
        <fullName evidence="5">Peptidase M23</fullName>
    </submittedName>
</protein>
<dbReference type="Gene3D" id="3.90.1200.10">
    <property type="match status" value="1"/>
</dbReference>
<evidence type="ECO:0000259" key="4">
    <source>
        <dbReference type="Pfam" id="PF01636"/>
    </source>
</evidence>
<reference evidence="5 6" key="1">
    <citation type="submission" date="2016-04" db="EMBL/GenBank/DDBJ databases">
        <title>Chloroflexus islandicus sp. nov., a thermophilic filamentous anoxygenic phototrophic bacterium from geyser Strokkur (Iceland).</title>
        <authorList>
            <person name="Gaisin V.A."/>
            <person name="Kalashnikov A.M."/>
            <person name="Sukhacheva M.V."/>
            <person name="Grouzdev D.S."/>
            <person name="Ivanov T.M."/>
            <person name="Kuznetsov B."/>
            <person name="Gorlenko V.M."/>
        </authorList>
    </citation>
    <scope>NUCLEOTIDE SEQUENCE [LARGE SCALE GENOMIC DNA]</scope>
    <source>
        <strain evidence="6">isl-2</strain>
    </source>
</reference>
<dbReference type="PANTHER" id="PTHR45688:SF13">
    <property type="entry name" value="ALANINE--GLYOXYLATE AMINOTRANSFERASE 2-LIKE"/>
    <property type="match status" value="1"/>
</dbReference>
<gene>
    <name evidence="5" type="ORF">A6A03_06705</name>
</gene>
<dbReference type="Gene3D" id="3.40.640.10">
    <property type="entry name" value="Type I PLP-dependent aspartate aminotransferase-like (Major domain)"/>
    <property type="match status" value="1"/>
</dbReference>
<dbReference type="CDD" id="cd00610">
    <property type="entry name" value="OAT_like"/>
    <property type="match status" value="1"/>
</dbReference>
<dbReference type="InterPro" id="IPR005814">
    <property type="entry name" value="Aminotrans_3"/>
</dbReference>
<evidence type="ECO:0000313" key="5">
    <source>
        <dbReference type="EMBL" id="OAN49755.1"/>
    </source>
</evidence>
<sequence length="994" mass="106531">MPWQTALARHYDLHGALAPLPGEYDLNFLVTATDGAQYVLKVMRPHCDPALVAMQCAALEHVAAVAPDLPAPRLVRAANGEPFVAEAGRLLWLITALPGELFATFRPHPAALRAELGRQAARLDQALAGFAHPMLDRPLKWNLLQAEWAMAELPAIADAGQRQLAAEALAAYAQLHPALLALPRIPIHNDLNDYNLLVTADARGQFTISGLLDFGDLCAAPRVCEVAIAAAYAMLNQPDPLRALGELVAGYHAVWPLSAAEIDLIWPLVRTRLAVSVVNAALMKQQRPDDPYVTVSEAPAWRMLAATATIDPAIAAARLRAVCGLPISDAAARVMAWLDTQRGRFAPVLGRDLANAPVVSVAAGETPLPQDPFGLTEAEAAVLAGPAQAEVCIGRYGEPRLIYTAPVFFAGSSPLAERRTIHLGVDLFASPGTPVYAPLDGVVVAIENFSAPLDYGGMVVLQHQTPAGDPFYTLYGHLDPICIGKLAVGQPLAAGQLFAALGSMADNGGWQPHLHFQLLLHASALAGHWPSVAAPEEGDWWQAVCPNPAALLNLPDAAAAYRPLDPAGLLCERRRHFAGNLRLSYAEPCTLLRGWRHYLFDEWGRAYLDAYNNVPHVGHAHPRLQAVAAQQLRMLNTNTRYLHPAQIAFAHELLAKLPPSLSVCFFVNSGSEANELALRLARAATGGRDMITIDHGYHGHTTGAIDISAYKFNHPAGSGKPDWVQVVLAPDPYRGPYGNDGERYATAIDAALERIAARGGRLAGFIAETFPSVAGQIIPPPGYLAAVYRRIRAAGGVCIADEVQTGLGRLGTHYWAFETQGVVPDIVVLGKPLGNGHPIGAVITTAEIARAFDNGIEFFSTFGGSTLSCVIGREVLRIIDEEGLMAHAAQIGGELLAGLRDLQQRHAIIGDVRGMGLFIGVELVTDRATRAPATAAASYLKERLRAERVLIGTEGPFDNVLKIRPPLTFDRAALEVFLDRCDAILSESFLARQG</sequence>